<dbReference type="InterPro" id="IPR036388">
    <property type="entry name" value="WH-like_DNA-bd_sf"/>
</dbReference>
<dbReference type="Proteomes" id="UP001239083">
    <property type="component" value="Unassembled WGS sequence"/>
</dbReference>
<organism evidence="3 4">
    <name type="scientific">Agromyces ramosus</name>
    <dbReference type="NCBI Taxonomy" id="33879"/>
    <lineage>
        <taxon>Bacteria</taxon>
        <taxon>Bacillati</taxon>
        <taxon>Actinomycetota</taxon>
        <taxon>Actinomycetes</taxon>
        <taxon>Micrococcales</taxon>
        <taxon>Microbacteriaceae</taxon>
        <taxon>Agromyces</taxon>
    </lineage>
</organism>
<gene>
    <name evidence="3" type="ORF">QFZ26_003530</name>
</gene>
<dbReference type="Gene3D" id="1.10.10.10">
    <property type="entry name" value="Winged helix-like DNA-binding domain superfamily/Winged helix DNA-binding domain"/>
    <property type="match status" value="1"/>
</dbReference>
<accession>A0ABU0RD38</accession>
<dbReference type="Pfam" id="PF03551">
    <property type="entry name" value="PadR"/>
    <property type="match status" value="1"/>
</dbReference>
<reference evidence="3 4" key="1">
    <citation type="submission" date="2023-07" db="EMBL/GenBank/DDBJ databases">
        <title>Comparative genomics of wheat-associated soil bacteria to identify genetic determinants of phenazine resistance.</title>
        <authorList>
            <person name="Mouncey N."/>
        </authorList>
    </citation>
    <scope>NUCLEOTIDE SEQUENCE [LARGE SCALE GENOMIC DNA]</scope>
    <source>
        <strain evidence="3 4">V3I3</strain>
    </source>
</reference>
<dbReference type="SUPFAM" id="SSF46785">
    <property type="entry name" value="Winged helix' DNA-binding domain"/>
    <property type="match status" value="1"/>
</dbReference>
<dbReference type="RefSeq" id="WP_307044493.1">
    <property type="nucleotide sequence ID" value="NZ_JAUSYY010000001.1"/>
</dbReference>
<comment type="caution">
    <text evidence="3">The sequence shown here is derived from an EMBL/GenBank/DDBJ whole genome shotgun (WGS) entry which is preliminary data.</text>
</comment>
<keyword evidence="3" id="KW-0238">DNA-binding</keyword>
<keyword evidence="4" id="KW-1185">Reference proteome</keyword>
<feature type="region of interest" description="Disordered" evidence="1">
    <location>
        <begin position="179"/>
        <end position="223"/>
    </location>
</feature>
<dbReference type="InterPro" id="IPR036390">
    <property type="entry name" value="WH_DNA-bd_sf"/>
</dbReference>
<dbReference type="EMBL" id="JAUSYY010000001">
    <property type="protein sequence ID" value="MDQ0895975.1"/>
    <property type="molecule type" value="Genomic_DNA"/>
</dbReference>
<feature type="domain" description="Transcription regulator PadR N-terminal" evidence="2">
    <location>
        <begin position="7"/>
        <end position="73"/>
    </location>
</feature>
<dbReference type="GO" id="GO:0003677">
    <property type="term" value="F:DNA binding"/>
    <property type="evidence" value="ECO:0007669"/>
    <property type="project" value="UniProtKB-KW"/>
</dbReference>
<sequence>MAVRDALLTLLTMGPAYGFQLHGGVEARTGGRRQVNVGQTYATLDRLTAQKLITPAGTTDDGLPLHALTPAGETAALAWLGGVDAAGADPWDETVDRVLIALSLPGVDAESTVDGELARWRGRLAAAEANAAVAGVSPDPDTPLAPEAELAVQAAHADAAKARAALEWLGGVSAVAASSSAFAPKATRPRRGRRPAAPRRADDEPTSSADGGRDGSAQPSARA</sequence>
<evidence type="ECO:0000313" key="3">
    <source>
        <dbReference type="EMBL" id="MDQ0895975.1"/>
    </source>
</evidence>
<evidence type="ECO:0000256" key="1">
    <source>
        <dbReference type="SAM" id="MobiDB-lite"/>
    </source>
</evidence>
<proteinExistence type="predicted"/>
<feature type="compositionally biased region" description="Basic residues" evidence="1">
    <location>
        <begin position="187"/>
        <end position="197"/>
    </location>
</feature>
<protein>
    <submittedName>
        <fullName evidence="3">DNA-binding PadR family transcriptional regulator</fullName>
    </submittedName>
</protein>
<evidence type="ECO:0000259" key="2">
    <source>
        <dbReference type="Pfam" id="PF03551"/>
    </source>
</evidence>
<dbReference type="InterPro" id="IPR005149">
    <property type="entry name" value="Tscrpt_reg_PadR_N"/>
</dbReference>
<evidence type="ECO:0000313" key="4">
    <source>
        <dbReference type="Proteomes" id="UP001239083"/>
    </source>
</evidence>
<name>A0ABU0RD38_9MICO</name>